<proteinExistence type="predicted"/>
<reference evidence="2" key="1">
    <citation type="submission" date="2018-02" db="EMBL/GenBank/DDBJ databases">
        <authorList>
            <person name="Cohen D.B."/>
            <person name="Kent A.D."/>
        </authorList>
    </citation>
    <scope>NUCLEOTIDE SEQUENCE</scope>
</reference>
<keyword evidence="1" id="KW-0175">Coiled coil</keyword>
<protein>
    <submittedName>
        <fullName evidence="2">Uncharacterized protein</fullName>
    </submittedName>
</protein>
<evidence type="ECO:0000313" key="2">
    <source>
        <dbReference type="EMBL" id="SPD10082.1"/>
    </source>
</evidence>
<accession>A0A2N9HD53</accession>
<name>A0A2N9HD53_FAGSY</name>
<dbReference type="EMBL" id="OIVN01003290">
    <property type="protein sequence ID" value="SPD10082.1"/>
    <property type="molecule type" value="Genomic_DNA"/>
</dbReference>
<gene>
    <name evidence="2" type="ORF">FSB_LOCUS37964</name>
</gene>
<sequence>MAKEGNLNMVIEMMKKMSARQDEMIERIAKLEKSPEENPQETPGTWVDEIDEINQVHEVERKVEKLKQEEEVVHGKDKILFSMGSISIAFKKEYTFYRAKDFRAVTFDRDEKYDYSQAGDLSRAMCEYQASVELFNQETMHQQLKMLIDEAHENWTYAIFWESRISKAKMKASPRQLQNKRSARRCFAGFLRSYNPDESFIKDVLIKHVPALSGSSLGHVLLLPKKHGIPAKLSRFEASWVAGAERLEGLSCNHARQGSP</sequence>
<dbReference type="AlphaFoldDB" id="A0A2N9HD53"/>
<evidence type="ECO:0000256" key="1">
    <source>
        <dbReference type="SAM" id="Coils"/>
    </source>
</evidence>
<organism evidence="2">
    <name type="scientific">Fagus sylvatica</name>
    <name type="common">Beechnut</name>
    <dbReference type="NCBI Taxonomy" id="28930"/>
    <lineage>
        <taxon>Eukaryota</taxon>
        <taxon>Viridiplantae</taxon>
        <taxon>Streptophyta</taxon>
        <taxon>Embryophyta</taxon>
        <taxon>Tracheophyta</taxon>
        <taxon>Spermatophyta</taxon>
        <taxon>Magnoliopsida</taxon>
        <taxon>eudicotyledons</taxon>
        <taxon>Gunneridae</taxon>
        <taxon>Pentapetalae</taxon>
        <taxon>rosids</taxon>
        <taxon>fabids</taxon>
        <taxon>Fagales</taxon>
        <taxon>Fagaceae</taxon>
        <taxon>Fagus</taxon>
    </lineage>
</organism>
<feature type="coiled-coil region" evidence="1">
    <location>
        <begin position="14"/>
        <end position="69"/>
    </location>
</feature>